<name>A0AAV7SN64_PLEWA</name>
<protein>
    <submittedName>
        <fullName evidence="2">Uncharacterized protein</fullName>
    </submittedName>
</protein>
<proteinExistence type="predicted"/>
<accession>A0AAV7SN64</accession>
<keyword evidence="3" id="KW-1185">Reference proteome</keyword>
<gene>
    <name evidence="2" type="ORF">NDU88_005949</name>
</gene>
<organism evidence="2 3">
    <name type="scientific">Pleurodeles waltl</name>
    <name type="common">Iberian ribbed newt</name>
    <dbReference type="NCBI Taxonomy" id="8319"/>
    <lineage>
        <taxon>Eukaryota</taxon>
        <taxon>Metazoa</taxon>
        <taxon>Chordata</taxon>
        <taxon>Craniata</taxon>
        <taxon>Vertebrata</taxon>
        <taxon>Euteleostomi</taxon>
        <taxon>Amphibia</taxon>
        <taxon>Batrachia</taxon>
        <taxon>Caudata</taxon>
        <taxon>Salamandroidea</taxon>
        <taxon>Salamandridae</taxon>
        <taxon>Pleurodelinae</taxon>
        <taxon>Pleurodeles</taxon>
    </lineage>
</organism>
<dbReference type="EMBL" id="JANPWB010000008">
    <property type="protein sequence ID" value="KAJ1165522.1"/>
    <property type="molecule type" value="Genomic_DNA"/>
</dbReference>
<evidence type="ECO:0000256" key="1">
    <source>
        <dbReference type="SAM" id="MobiDB-lite"/>
    </source>
</evidence>
<evidence type="ECO:0000313" key="3">
    <source>
        <dbReference type="Proteomes" id="UP001066276"/>
    </source>
</evidence>
<feature type="region of interest" description="Disordered" evidence="1">
    <location>
        <begin position="37"/>
        <end position="63"/>
    </location>
</feature>
<reference evidence="2" key="1">
    <citation type="journal article" date="2022" name="bioRxiv">
        <title>Sequencing and chromosome-scale assembly of the giantPleurodeles waltlgenome.</title>
        <authorList>
            <person name="Brown T."/>
            <person name="Elewa A."/>
            <person name="Iarovenko S."/>
            <person name="Subramanian E."/>
            <person name="Araus A.J."/>
            <person name="Petzold A."/>
            <person name="Susuki M."/>
            <person name="Suzuki K.-i.T."/>
            <person name="Hayashi T."/>
            <person name="Toyoda A."/>
            <person name="Oliveira C."/>
            <person name="Osipova E."/>
            <person name="Leigh N.D."/>
            <person name="Simon A."/>
            <person name="Yun M.H."/>
        </authorList>
    </citation>
    <scope>NUCLEOTIDE SEQUENCE</scope>
    <source>
        <strain evidence="2">20211129_DDA</strain>
        <tissue evidence="2">Liver</tissue>
    </source>
</reference>
<sequence length="95" mass="10536">MPIGATVNRVTVEVPARVGAPLQCRSEEKVVSGAINLTPRELPGESFDSGHRRSLDQPSTSRGTDVLDTVLSWQVELLDFEDDQDVEEGEIWRIM</sequence>
<evidence type="ECO:0000313" key="2">
    <source>
        <dbReference type="EMBL" id="KAJ1165522.1"/>
    </source>
</evidence>
<dbReference type="AlphaFoldDB" id="A0AAV7SN64"/>
<dbReference type="Proteomes" id="UP001066276">
    <property type="component" value="Chromosome 4_2"/>
</dbReference>
<comment type="caution">
    <text evidence="2">The sequence shown here is derived from an EMBL/GenBank/DDBJ whole genome shotgun (WGS) entry which is preliminary data.</text>
</comment>